<keyword evidence="13" id="KW-0934">Plastid</keyword>
<accession>A0A6V7Q8T0</accession>
<evidence type="ECO:0000256" key="33">
    <source>
        <dbReference type="ARBA" id="ARBA00063567"/>
    </source>
</evidence>
<keyword evidence="22" id="KW-0809">Transit peptide</keyword>
<evidence type="ECO:0000256" key="10">
    <source>
        <dbReference type="ARBA" id="ARBA00011881"/>
    </source>
</evidence>
<keyword evidence="26" id="KW-0457">Lysine biosynthesis</keyword>
<keyword evidence="25" id="KW-0915">Sodium</keyword>
<comment type="pathway">
    <text evidence="3">Amino-acid biosynthesis; L-lysine biosynthesis via DAP pathway; (S)-tetrahydrodipicolinate from L-aspartate: step 1/4.</text>
</comment>
<dbReference type="GO" id="GO:0009507">
    <property type="term" value="C:chloroplast"/>
    <property type="evidence" value="ECO:0007669"/>
    <property type="project" value="UniProtKB-SubCell"/>
</dbReference>
<dbReference type="SUPFAM" id="SSF55347">
    <property type="entry name" value="Glyceraldehyde-3-phosphate dehydrogenase-like, C-terminal domain"/>
    <property type="match status" value="1"/>
</dbReference>
<evidence type="ECO:0000256" key="9">
    <source>
        <dbReference type="ARBA" id="ARBA00010046"/>
    </source>
</evidence>
<dbReference type="Pfam" id="PF22468">
    <property type="entry name" value="ACT_9"/>
    <property type="match status" value="2"/>
</dbReference>
<dbReference type="NCBIfam" id="NF006959">
    <property type="entry name" value="PRK09436.1"/>
    <property type="match status" value="1"/>
</dbReference>
<feature type="domain" description="ACT" evidence="34">
    <location>
        <begin position="380"/>
        <end position="453"/>
    </location>
</feature>
<keyword evidence="14" id="KW-0808">Transferase</keyword>
<evidence type="ECO:0000256" key="31">
    <source>
        <dbReference type="ARBA" id="ARBA00048841"/>
    </source>
</evidence>
<dbReference type="CDD" id="cd04257">
    <property type="entry name" value="AAK_AK-HSDH"/>
    <property type="match status" value="1"/>
</dbReference>
<evidence type="ECO:0000256" key="29">
    <source>
        <dbReference type="ARBA" id="ARBA00044938"/>
    </source>
</evidence>
<dbReference type="GO" id="GO:0009088">
    <property type="term" value="P:threonine biosynthetic process"/>
    <property type="evidence" value="ECO:0007669"/>
    <property type="project" value="UniProtKB-UniPathway"/>
</dbReference>
<dbReference type="PROSITE" id="PS00324">
    <property type="entry name" value="ASPARTOKINASE"/>
    <property type="match status" value="1"/>
</dbReference>
<dbReference type="Gene3D" id="3.30.360.10">
    <property type="entry name" value="Dihydrodipicolinate Reductase, domain 2"/>
    <property type="match status" value="1"/>
</dbReference>
<keyword evidence="28" id="KW-0511">Multifunctional enzyme</keyword>
<evidence type="ECO:0000256" key="26">
    <source>
        <dbReference type="ARBA" id="ARBA00023154"/>
    </source>
</evidence>
<comment type="pathway">
    <text evidence="6">Amino-acid biosynthesis; L-methionine biosynthesis via de novo pathway; L-homoserine from L-aspartate: step 3/3.</text>
</comment>
<dbReference type="InterPro" id="IPR018042">
    <property type="entry name" value="Aspartate_kinase_CS"/>
</dbReference>
<evidence type="ECO:0000256" key="20">
    <source>
        <dbReference type="ARBA" id="ARBA00022840"/>
    </source>
</evidence>
<keyword evidence="24" id="KW-0520">NAD</keyword>
<dbReference type="InterPro" id="IPR041743">
    <property type="entry name" value="AK-HSDH_N"/>
</dbReference>
<keyword evidence="18" id="KW-0547">Nucleotide-binding</keyword>
<dbReference type="GO" id="GO:0009090">
    <property type="term" value="P:homoserine biosynthetic process"/>
    <property type="evidence" value="ECO:0007669"/>
    <property type="project" value="TreeGrafter"/>
</dbReference>
<dbReference type="InterPro" id="IPR005106">
    <property type="entry name" value="Asp/hSer_DH_NAD-bd"/>
</dbReference>
<evidence type="ECO:0000256" key="32">
    <source>
        <dbReference type="ARBA" id="ARBA00049031"/>
    </source>
</evidence>
<evidence type="ECO:0000256" key="4">
    <source>
        <dbReference type="ARBA" id="ARBA00004986"/>
    </source>
</evidence>
<dbReference type="InterPro" id="IPR001048">
    <property type="entry name" value="Asp/Glu/Uridylate_kinase"/>
</dbReference>
<keyword evidence="17" id="KW-0677">Repeat</keyword>
<comment type="catalytic activity">
    <reaction evidence="31">
        <text>L-homoserine + NADP(+) = L-aspartate 4-semialdehyde + NADPH + H(+)</text>
        <dbReference type="Rhea" id="RHEA:15761"/>
        <dbReference type="ChEBI" id="CHEBI:15378"/>
        <dbReference type="ChEBI" id="CHEBI:57476"/>
        <dbReference type="ChEBI" id="CHEBI:57783"/>
        <dbReference type="ChEBI" id="CHEBI:58349"/>
        <dbReference type="ChEBI" id="CHEBI:537519"/>
        <dbReference type="EC" id="1.1.1.3"/>
    </reaction>
    <physiologicalReaction direction="right-to-left" evidence="31">
        <dbReference type="Rhea" id="RHEA:15763"/>
    </physiologicalReaction>
</comment>
<evidence type="ECO:0000256" key="1">
    <source>
        <dbReference type="ARBA" id="ARBA00001920"/>
    </source>
</evidence>
<dbReference type="PROSITE" id="PS51671">
    <property type="entry name" value="ACT"/>
    <property type="match status" value="2"/>
</dbReference>
<evidence type="ECO:0000313" key="35">
    <source>
        <dbReference type="EMBL" id="CAD1839307.1"/>
    </source>
</evidence>
<dbReference type="InterPro" id="IPR036393">
    <property type="entry name" value="AceGlu_kinase-like_sf"/>
</dbReference>
<keyword evidence="21" id="KW-0521">NADP</keyword>
<dbReference type="InterPro" id="IPR001341">
    <property type="entry name" value="Asp_kinase"/>
</dbReference>
<dbReference type="NCBIfam" id="NF007003">
    <property type="entry name" value="PRK09466.1"/>
    <property type="match status" value="1"/>
</dbReference>
<dbReference type="InterPro" id="IPR011147">
    <property type="entry name" value="Bifunc_Aspkin/hSer_DH"/>
</dbReference>
<dbReference type="SUPFAM" id="SSF55021">
    <property type="entry name" value="ACT-like"/>
    <property type="match status" value="2"/>
</dbReference>
<evidence type="ECO:0000256" key="12">
    <source>
        <dbReference type="ARBA" id="ARBA00022605"/>
    </source>
</evidence>
<dbReference type="SUPFAM" id="SSF51735">
    <property type="entry name" value="NAD(P)-binding Rossmann-fold domains"/>
    <property type="match status" value="1"/>
</dbReference>
<keyword evidence="20" id="KW-0067">ATP-binding</keyword>
<comment type="catalytic activity">
    <reaction evidence="32">
        <text>L-homoserine + NAD(+) = L-aspartate 4-semialdehyde + NADH + H(+)</text>
        <dbReference type="Rhea" id="RHEA:15757"/>
        <dbReference type="ChEBI" id="CHEBI:15378"/>
        <dbReference type="ChEBI" id="CHEBI:57476"/>
        <dbReference type="ChEBI" id="CHEBI:57540"/>
        <dbReference type="ChEBI" id="CHEBI:57945"/>
        <dbReference type="ChEBI" id="CHEBI:537519"/>
        <dbReference type="EC" id="1.1.1.3"/>
    </reaction>
    <physiologicalReaction direction="right-to-left" evidence="32">
        <dbReference type="Rhea" id="RHEA:15759"/>
    </physiologicalReaction>
</comment>
<evidence type="ECO:0000259" key="34">
    <source>
        <dbReference type="PROSITE" id="PS51671"/>
    </source>
</evidence>
<evidence type="ECO:0000256" key="2">
    <source>
        <dbReference type="ARBA" id="ARBA00004229"/>
    </source>
</evidence>
<dbReference type="UniPathway" id="UPA00050">
    <property type="reaction ID" value="UER00063"/>
</dbReference>
<dbReference type="Pfam" id="PF00742">
    <property type="entry name" value="Homoserine_dh"/>
    <property type="match status" value="1"/>
</dbReference>
<dbReference type="FunFam" id="3.30.2130.10:FF:000001">
    <property type="entry name" value="Bifunctional aspartokinase/homoserine dehydrogenase"/>
    <property type="match status" value="1"/>
</dbReference>
<evidence type="ECO:0000256" key="30">
    <source>
        <dbReference type="ARBA" id="ARBA00048561"/>
    </source>
</evidence>
<dbReference type="Gene3D" id="3.40.50.720">
    <property type="entry name" value="NAD(P)-binding Rossmann-like Domain"/>
    <property type="match status" value="1"/>
</dbReference>
<evidence type="ECO:0000256" key="14">
    <source>
        <dbReference type="ARBA" id="ARBA00022679"/>
    </source>
</evidence>
<comment type="pathway">
    <text evidence="7">Amino-acid biosynthesis; L-threonine biosynthesis; L-threonine from L-aspartate: step 1/5.</text>
</comment>
<dbReference type="InterPro" id="IPR019811">
    <property type="entry name" value="HDH_CS"/>
</dbReference>
<comment type="subcellular location">
    <subcellularLocation>
        <location evidence="2">Plastid</location>
        <location evidence="2">Chloroplast</location>
    </subcellularLocation>
</comment>
<dbReference type="InterPro" id="IPR036291">
    <property type="entry name" value="NAD(P)-bd_dom_sf"/>
</dbReference>
<dbReference type="SUPFAM" id="SSF53633">
    <property type="entry name" value="Carbamate kinase-like"/>
    <property type="match status" value="1"/>
</dbReference>
<dbReference type="PROSITE" id="PS01042">
    <property type="entry name" value="HOMOSER_DHGENASE"/>
    <property type="match status" value="1"/>
</dbReference>
<comment type="subunit">
    <text evidence="10">Homotetramer.</text>
</comment>
<comment type="catalytic activity">
    <reaction evidence="30">
        <text>L-aspartate + ATP = 4-phospho-L-aspartate + ADP</text>
        <dbReference type="Rhea" id="RHEA:23776"/>
        <dbReference type="ChEBI" id="CHEBI:29991"/>
        <dbReference type="ChEBI" id="CHEBI:30616"/>
        <dbReference type="ChEBI" id="CHEBI:57535"/>
        <dbReference type="ChEBI" id="CHEBI:456216"/>
        <dbReference type="EC" id="2.7.2.4"/>
    </reaction>
    <physiologicalReaction direction="left-to-right" evidence="30">
        <dbReference type="Rhea" id="RHEA:23777"/>
    </physiologicalReaction>
</comment>
<dbReference type="PIRSF" id="PIRSF000727">
    <property type="entry name" value="ThrA"/>
    <property type="match status" value="1"/>
</dbReference>
<dbReference type="PANTHER" id="PTHR43070">
    <property type="match status" value="1"/>
</dbReference>
<comment type="pathway">
    <text evidence="5">Amino-acid biosynthesis; L-threonine biosynthesis; L-threonine from L-aspartate: step 3/5.</text>
</comment>
<dbReference type="EMBL" id="LR862134">
    <property type="protein sequence ID" value="CAD1839307.1"/>
    <property type="molecule type" value="Genomic_DNA"/>
</dbReference>
<evidence type="ECO:0000256" key="16">
    <source>
        <dbReference type="ARBA" id="ARBA00022723"/>
    </source>
</evidence>
<evidence type="ECO:0000256" key="5">
    <source>
        <dbReference type="ARBA" id="ARBA00005056"/>
    </source>
</evidence>
<evidence type="ECO:0000256" key="18">
    <source>
        <dbReference type="ARBA" id="ARBA00022741"/>
    </source>
</evidence>
<dbReference type="GO" id="GO:0046872">
    <property type="term" value="F:metal ion binding"/>
    <property type="evidence" value="ECO:0007669"/>
    <property type="project" value="UniProtKB-KW"/>
</dbReference>
<dbReference type="FunFam" id="3.40.50.720:FF:000083">
    <property type="entry name" value="Bifunctional aspartokinase/homoserine dehydrogenase"/>
    <property type="match status" value="1"/>
</dbReference>
<comment type="function">
    <text evidence="29">Bifunctional aspartate kinase and homoserine dehydrogenase that catalyzes the first and the third steps toward the synthesis of lysine, methionine and threonine from aspartate.</text>
</comment>
<evidence type="ECO:0000256" key="15">
    <source>
        <dbReference type="ARBA" id="ARBA00022697"/>
    </source>
</evidence>
<evidence type="ECO:0000256" key="23">
    <source>
        <dbReference type="ARBA" id="ARBA00023002"/>
    </source>
</evidence>
<comment type="similarity">
    <text evidence="8">In the C-terminal section; belongs to the homoserine dehydrogenase family.</text>
</comment>
<dbReference type="InterPro" id="IPR002912">
    <property type="entry name" value="ACT_dom"/>
</dbReference>
<keyword evidence="23" id="KW-0560">Oxidoreductase</keyword>
<evidence type="ECO:0000256" key="27">
    <source>
        <dbReference type="ARBA" id="ARBA00023167"/>
    </source>
</evidence>
<dbReference type="CDD" id="cd04922">
    <property type="entry name" value="ACT_AKi-HSDH-ThrA_2"/>
    <property type="match status" value="1"/>
</dbReference>
<dbReference type="CDD" id="cd04921">
    <property type="entry name" value="ACT_AKi-HSDH-ThrA-like_1"/>
    <property type="match status" value="1"/>
</dbReference>
<dbReference type="GO" id="GO:0050661">
    <property type="term" value="F:NADP binding"/>
    <property type="evidence" value="ECO:0007669"/>
    <property type="project" value="InterPro"/>
</dbReference>
<evidence type="ECO:0000256" key="8">
    <source>
        <dbReference type="ARBA" id="ARBA00007952"/>
    </source>
</evidence>
<protein>
    <recommendedName>
        <fullName evidence="34">ACT domain-containing protein</fullName>
    </recommendedName>
</protein>
<evidence type="ECO:0000256" key="7">
    <source>
        <dbReference type="ARBA" id="ARBA00005139"/>
    </source>
</evidence>
<dbReference type="InterPro" id="IPR054352">
    <property type="entry name" value="ACT_Aspartokinase"/>
</dbReference>
<evidence type="ECO:0000256" key="13">
    <source>
        <dbReference type="ARBA" id="ARBA00022640"/>
    </source>
</evidence>
<keyword evidence="19" id="KW-0418">Kinase</keyword>
<dbReference type="Pfam" id="PF00696">
    <property type="entry name" value="AA_kinase"/>
    <property type="match status" value="1"/>
</dbReference>
<dbReference type="UniPathway" id="UPA00034">
    <property type="reaction ID" value="UER00015"/>
</dbReference>
<dbReference type="Pfam" id="PF03447">
    <property type="entry name" value="NAD_binding_3"/>
    <property type="match status" value="1"/>
</dbReference>
<evidence type="ECO:0000256" key="17">
    <source>
        <dbReference type="ARBA" id="ARBA00022737"/>
    </source>
</evidence>
<dbReference type="FunFam" id="3.30.360.10:FF:000006">
    <property type="entry name" value="Bifunctional aspartokinase/homoserine dehydrogenase"/>
    <property type="match status" value="1"/>
</dbReference>
<comment type="subunit">
    <text evidence="33">Homo- or heterodimer.</text>
</comment>
<evidence type="ECO:0000256" key="3">
    <source>
        <dbReference type="ARBA" id="ARBA00004766"/>
    </source>
</evidence>
<feature type="domain" description="ACT" evidence="34">
    <location>
        <begin position="462"/>
        <end position="539"/>
    </location>
</feature>
<evidence type="ECO:0000256" key="6">
    <source>
        <dbReference type="ARBA" id="ARBA00005062"/>
    </source>
</evidence>
<dbReference type="Gene3D" id="3.40.1160.10">
    <property type="entry name" value="Acetylglutamate kinase-like"/>
    <property type="match status" value="1"/>
</dbReference>
<keyword evidence="12" id="KW-0028">Amino-acid biosynthesis</keyword>
<evidence type="ECO:0000256" key="25">
    <source>
        <dbReference type="ARBA" id="ARBA00023053"/>
    </source>
</evidence>
<evidence type="ECO:0000256" key="24">
    <source>
        <dbReference type="ARBA" id="ARBA00023027"/>
    </source>
</evidence>
<dbReference type="InterPro" id="IPR045865">
    <property type="entry name" value="ACT-like_dom_sf"/>
</dbReference>
<proteinExistence type="inferred from homology"/>
<dbReference type="InterPro" id="IPR001342">
    <property type="entry name" value="HDH_cat"/>
</dbReference>
<keyword evidence="16" id="KW-0479">Metal-binding</keyword>
<reference evidence="35" key="1">
    <citation type="submission" date="2020-07" db="EMBL/GenBank/DDBJ databases">
        <authorList>
            <person name="Lin J."/>
        </authorList>
    </citation>
    <scope>NUCLEOTIDE SEQUENCE</scope>
</reference>
<dbReference type="UniPathway" id="UPA00051">
    <property type="reaction ID" value="UER00462"/>
</dbReference>
<sequence length="880" mass="96339">MAPLPSLSRAISPWQQSRGSKLSLFGSALRWVVPFTPIFDVSVDQIVETAQLPKGDMWSVHKFGGTCMGTSERIQSVADIILKDSSERKLIIVSAMSKVTDMMYNLVYKAQARDDSYMLALDEVFEKHMATAKDLLDGEDLARFLSQLHTDISNLKAMLRAIYIAGHATESFSDFVVGHGELWSAQMLSYAIKKSGRPCSWMDTREVLIVNPTSSNQVDPDYIESEKRLEKWFAREPADTIIATGFIASTPNNVPTTLKRDGSDFSAAILGALVRAGQVTIWTDVDGVFSADLEKAVILRTLSYQEAWEMSYFGANVLHPRTIIPVMKYNIPIVIRNVFNLSAPGTMICQQPNNENGEKRGLESVVKAFATIDSLALVNVEGTGMAGVPGTASAIFSTVKDVGANVIMISQQASSEHSICFAVPEKEVGAVSDALHARFRQALEAGRLSQVEVIHNCSILAAVGQRMASTPGVSATLFDALAKANINVRAISQGCSEYNITVVLKQEDCVRALKAAHSRFYLSKTTLAMGIIGPGLIGSALLNQLRDQAAALKEEFNIDLRVMGITGSRTMVLNDTGIDLTKWKELLKEEGEQADLDRFAQHLHGNHFFPNRVIVDCTADTSVANRYYDWLRKGIHVVTPNKKANSGHLIWTLQRQSYTHYFYEATVGAGLPIISTLRGLLETGDKILRIEGIFSGTLSYIFNNFEGTRSFSDVVAEAKVAGYTEPDPRDDLSGTDVARKVIILARESGLKLELSDIPVRSLVPEPLNACSSAEEFMQKLPSFDEELAKERKDAEASGDVLRYVGVVDVVNEKGQVELRRYKKDHPFAQLSGSDNIIAFTTARYKDQPLIVRGPGAGAEVTAGGVFSDILRLASYLGAPS</sequence>
<dbReference type="GO" id="GO:0009086">
    <property type="term" value="P:methionine biosynthetic process"/>
    <property type="evidence" value="ECO:0007669"/>
    <property type="project" value="UniProtKB-KW"/>
</dbReference>
<evidence type="ECO:0000256" key="21">
    <source>
        <dbReference type="ARBA" id="ARBA00022857"/>
    </source>
</evidence>
<evidence type="ECO:0000256" key="11">
    <source>
        <dbReference type="ARBA" id="ARBA00022528"/>
    </source>
</evidence>
<dbReference type="FunFam" id="3.40.1160.10:FF:000017">
    <property type="entry name" value="Bifunctional aspartokinase/homoserine dehydrogenase"/>
    <property type="match status" value="1"/>
</dbReference>
<organism evidence="35">
    <name type="scientific">Ananas comosus var. bracteatus</name>
    <name type="common">red pineapple</name>
    <dbReference type="NCBI Taxonomy" id="296719"/>
    <lineage>
        <taxon>Eukaryota</taxon>
        <taxon>Viridiplantae</taxon>
        <taxon>Streptophyta</taxon>
        <taxon>Embryophyta</taxon>
        <taxon>Tracheophyta</taxon>
        <taxon>Spermatophyta</taxon>
        <taxon>Magnoliopsida</taxon>
        <taxon>Liliopsida</taxon>
        <taxon>Poales</taxon>
        <taxon>Bromeliaceae</taxon>
        <taxon>Bromelioideae</taxon>
        <taxon>Ananas</taxon>
    </lineage>
</organism>
<keyword evidence="15" id="KW-0791">Threonine biosynthesis</keyword>
<dbReference type="InterPro" id="IPR049638">
    <property type="entry name" value="AK-HD"/>
</dbReference>
<dbReference type="NCBIfam" id="TIGR00657">
    <property type="entry name" value="asp_kinases"/>
    <property type="match status" value="1"/>
</dbReference>
<dbReference type="PANTHER" id="PTHR43070:SF5">
    <property type="entry name" value="HOMOSERINE DEHYDROGENASE"/>
    <property type="match status" value="1"/>
</dbReference>
<dbReference type="AlphaFoldDB" id="A0A6V7Q8T0"/>
<dbReference type="GO" id="GO:0004412">
    <property type="term" value="F:homoserine dehydrogenase activity"/>
    <property type="evidence" value="ECO:0007669"/>
    <property type="project" value="UniProtKB-EC"/>
</dbReference>
<comment type="similarity">
    <text evidence="9">In the N-terminal section; belongs to the aspartokinase family.</text>
</comment>
<comment type="cofactor">
    <cofactor evidence="1">
        <name>a metal cation</name>
        <dbReference type="ChEBI" id="CHEBI:25213"/>
    </cofactor>
</comment>
<dbReference type="GO" id="GO:0004072">
    <property type="term" value="F:aspartate kinase activity"/>
    <property type="evidence" value="ECO:0007669"/>
    <property type="project" value="UniProtKB-EC"/>
</dbReference>
<dbReference type="GO" id="GO:0005524">
    <property type="term" value="F:ATP binding"/>
    <property type="evidence" value="ECO:0007669"/>
    <property type="project" value="UniProtKB-KW"/>
</dbReference>
<evidence type="ECO:0000256" key="19">
    <source>
        <dbReference type="ARBA" id="ARBA00022777"/>
    </source>
</evidence>
<gene>
    <name evidence="35" type="ORF">CB5_LOCUS22518</name>
</gene>
<comment type="pathway">
    <text evidence="4">Amino-acid biosynthesis; L-methionine biosynthesis via de novo pathway; L-homoserine from L-aspartate: step 1/3.</text>
</comment>
<name>A0A6V7Q8T0_ANACO</name>
<keyword evidence="11" id="KW-0150">Chloroplast</keyword>
<evidence type="ECO:0000256" key="28">
    <source>
        <dbReference type="ARBA" id="ARBA00023268"/>
    </source>
</evidence>
<evidence type="ECO:0000256" key="22">
    <source>
        <dbReference type="ARBA" id="ARBA00022946"/>
    </source>
</evidence>
<dbReference type="GO" id="GO:0009089">
    <property type="term" value="P:lysine biosynthetic process via diaminopimelate"/>
    <property type="evidence" value="ECO:0007669"/>
    <property type="project" value="UniProtKB-UniPathway"/>
</dbReference>
<keyword evidence="27" id="KW-0486">Methionine biosynthesis</keyword>
<dbReference type="Gene3D" id="3.30.2130.10">
    <property type="entry name" value="VC0802-like"/>
    <property type="match status" value="1"/>
</dbReference>